<dbReference type="NCBIfam" id="TIGR01260">
    <property type="entry name" value="ATP_synt_c"/>
    <property type="match status" value="1"/>
</dbReference>
<dbReference type="GO" id="GO:0046933">
    <property type="term" value="F:proton-transporting ATP synthase activity, rotational mechanism"/>
    <property type="evidence" value="ECO:0007669"/>
    <property type="project" value="UniProtKB-UniRule"/>
</dbReference>
<dbReference type="STRING" id="1798374.A2Z33_04990"/>
<evidence type="ECO:0000256" key="8">
    <source>
        <dbReference type="ARBA" id="ARBA00022989"/>
    </source>
</evidence>
<feature type="transmembrane region" description="Helical" evidence="14">
    <location>
        <begin position="6"/>
        <end position="30"/>
    </location>
</feature>
<comment type="similarity">
    <text evidence="2 14">Belongs to the ATPase C chain family.</text>
</comment>
<dbReference type="Pfam" id="PF00137">
    <property type="entry name" value="ATP-synt_C"/>
    <property type="match status" value="1"/>
</dbReference>
<evidence type="ECO:0000256" key="11">
    <source>
        <dbReference type="ARBA" id="ARBA00023136"/>
    </source>
</evidence>
<evidence type="ECO:0000256" key="12">
    <source>
        <dbReference type="ARBA" id="ARBA00023310"/>
    </source>
</evidence>
<keyword evidence="7 14" id="KW-0375">Hydrogen ion transport</keyword>
<evidence type="ECO:0000256" key="9">
    <source>
        <dbReference type="ARBA" id="ARBA00023065"/>
    </source>
</evidence>
<keyword evidence="10 14" id="KW-0446">Lipid-binding</keyword>
<dbReference type="Proteomes" id="UP000178448">
    <property type="component" value="Unassembled WGS sequence"/>
</dbReference>
<keyword evidence="4 14" id="KW-1003">Cell membrane</keyword>
<keyword evidence="5 14" id="KW-0138">CF(0)</keyword>
<dbReference type="InterPro" id="IPR005953">
    <property type="entry name" value="ATP_synth_csu_bac/chlpt"/>
</dbReference>
<dbReference type="PROSITE" id="PS00605">
    <property type="entry name" value="ATPASE_C"/>
    <property type="match status" value="1"/>
</dbReference>
<dbReference type="SUPFAM" id="SSF81333">
    <property type="entry name" value="F1F0 ATP synthase subunit C"/>
    <property type="match status" value="1"/>
</dbReference>
<dbReference type="PANTHER" id="PTHR10031">
    <property type="entry name" value="ATP SYNTHASE LIPID-BINDING PROTEIN, MITOCHONDRIAL"/>
    <property type="match status" value="1"/>
</dbReference>
<keyword evidence="12 14" id="KW-0066">ATP synthesis</keyword>
<protein>
    <recommendedName>
        <fullName evidence="14">ATP synthase subunit c</fullName>
    </recommendedName>
    <alternativeName>
        <fullName evidence="14">ATP synthase F(0) sector subunit c</fullName>
    </alternativeName>
    <alternativeName>
        <fullName evidence="14">F-type ATPase subunit c</fullName>
        <shortName evidence="14">F-ATPase subunit c</shortName>
    </alternativeName>
    <alternativeName>
        <fullName evidence="14">Lipid-binding protein</fullName>
    </alternativeName>
</protein>
<evidence type="ECO:0000256" key="4">
    <source>
        <dbReference type="ARBA" id="ARBA00022475"/>
    </source>
</evidence>
<keyword evidence="8 14" id="KW-1133">Transmembrane helix</keyword>
<dbReference type="FunFam" id="1.20.20.10:FF:000002">
    <property type="entry name" value="ATP synthase subunit c"/>
    <property type="match status" value="1"/>
</dbReference>
<evidence type="ECO:0000313" key="17">
    <source>
        <dbReference type="Proteomes" id="UP000178448"/>
    </source>
</evidence>
<dbReference type="InterPro" id="IPR002379">
    <property type="entry name" value="ATPase_proteolipid_c-like_dom"/>
</dbReference>
<feature type="transmembrane region" description="Helical" evidence="14">
    <location>
        <begin position="51"/>
        <end position="72"/>
    </location>
</feature>
<gene>
    <name evidence="14" type="primary">atpE</name>
    <name evidence="16" type="ORF">A2Z33_04990</name>
</gene>
<proteinExistence type="inferred from homology"/>
<comment type="function">
    <text evidence="13 14">F(1)F(0) ATP synthase produces ATP from ADP in the presence of a proton or sodium gradient. F-type ATPases consist of two structural domains, F(1) containing the extramembraneous catalytic core and F(0) containing the membrane proton channel, linked together by a central stalk and a peripheral stalk. During catalysis, ATP synthesis in the catalytic domain of F(1) is coupled via a rotary mechanism of the central stalk subunits to proton translocation.</text>
</comment>
<dbReference type="PANTHER" id="PTHR10031:SF0">
    <property type="entry name" value="ATPASE PROTEIN 9"/>
    <property type="match status" value="1"/>
</dbReference>
<organism evidence="16 17">
    <name type="scientific">Candidatus Gottesmanbacteria bacterium RBG_16_52_11</name>
    <dbReference type="NCBI Taxonomy" id="1798374"/>
    <lineage>
        <taxon>Bacteria</taxon>
        <taxon>Candidatus Gottesmaniibacteriota</taxon>
    </lineage>
</organism>
<evidence type="ECO:0000259" key="15">
    <source>
        <dbReference type="Pfam" id="PF00137"/>
    </source>
</evidence>
<evidence type="ECO:0000256" key="10">
    <source>
        <dbReference type="ARBA" id="ARBA00023121"/>
    </source>
</evidence>
<sequence>MDEAAARLIATSLAIGIGGIGPGLGIGILVGKALEAIGRNPEATSTIQTNMILGMAFAEAIAIYALVVSLIVKFV</sequence>
<evidence type="ECO:0000256" key="13">
    <source>
        <dbReference type="ARBA" id="ARBA00025198"/>
    </source>
</evidence>
<dbReference type="Gene3D" id="1.20.20.10">
    <property type="entry name" value="F1F0 ATP synthase subunit C"/>
    <property type="match status" value="1"/>
</dbReference>
<dbReference type="HAMAP" id="MF_01396">
    <property type="entry name" value="ATP_synth_c_bact"/>
    <property type="match status" value="1"/>
</dbReference>
<feature type="domain" description="V-ATPase proteolipid subunit C-like" evidence="15">
    <location>
        <begin position="9"/>
        <end position="71"/>
    </location>
</feature>
<dbReference type="CDD" id="cd18121">
    <property type="entry name" value="ATP-synt_Fo_c"/>
    <property type="match status" value="1"/>
</dbReference>
<reference evidence="16 17" key="1">
    <citation type="journal article" date="2016" name="Nat. Commun.">
        <title>Thousands of microbial genomes shed light on interconnected biogeochemical processes in an aquifer system.</title>
        <authorList>
            <person name="Anantharaman K."/>
            <person name="Brown C.T."/>
            <person name="Hug L.A."/>
            <person name="Sharon I."/>
            <person name="Castelle C.J."/>
            <person name="Probst A.J."/>
            <person name="Thomas B.C."/>
            <person name="Singh A."/>
            <person name="Wilkins M.J."/>
            <person name="Karaoz U."/>
            <person name="Brodie E.L."/>
            <person name="Williams K.H."/>
            <person name="Hubbard S.S."/>
            <person name="Banfield J.F."/>
        </authorList>
    </citation>
    <scope>NUCLEOTIDE SEQUENCE [LARGE SCALE GENOMIC DNA]</scope>
</reference>
<accession>A0A1F5YQB0</accession>
<comment type="subcellular location">
    <subcellularLocation>
        <location evidence="1 14">Cell membrane</location>
        <topology evidence="1 14">Multi-pass membrane protein</topology>
    </subcellularLocation>
</comment>
<keyword evidence="9 14" id="KW-0406">Ion transport</keyword>
<dbReference type="InterPro" id="IPR035921">
    <property type="entry name" value="F/V-ATP_Csub_sf"/>
</dbReference>
<evidence type="ECO:0000256" key="5">
    <source>
        <dbReference type="ARBA" id="ARBA00022547"/>
    </source>
</evidence>
<keyword evidence="3 14" id="KW-0813">Transport</keyword>
<evidence type="ECO:0000256" key="1">
    <source>
        <dbReference type="ARBA" id="ARBA00004651"/>
    </source>
</evidence>
<dbReference type="GO" id="GO:0045259">
    <property type="term" value="C:proton-transporting ATP synthase complex"/>
    <property type="evidence" value="ECO:0007669"/>
    <property type="project" value="UniProtKB-KW"/>
</dbReference>
<dbReference type="InterPro" id="IPR038662">
    <property type="entry name" value="ATP_synth_F0_csu_sf"/>
</dbReference>
<evidence type="ECO:0000256" key="6">
    <source>
        <dbReference type="ARBA" id="ARBA00022692"/>
    </source>
</evidence>
<feature type="site" description="Reversibly protonated during proton transport" evidence="14">
    <location>
        <position position="59"/>
    </location>
</feature>
<dbReference type="InterPro" id="IPR020537">
    <property type="entry name" value="ATP_synth_F0_csu_DDCD_BS"/>
</dbReference>
<dbReference type="PRINTS" id="PR00124">
    <property type="entry name" value="ATPASEC"/>
</dbReference>
<dbReference type="AlphaFoldDB" id="A0A1F5YQB0"/>
<comment type="function">
    <text evidence="14">Key component of the F(0) channel; it plays a direct role in translocation across the membrane. A homomeric c-ring of between 10-14 subunits forms the central stalk rotor element with the F(1) delta and epsilon subunits.</text>
</comment>
<evidence type="ECO:0000256" key="7">
    <source>
        <dbReference type="ARBA" id="ARBA00022781"/>
    </source>
</evidence>
<evidence type="ECO:0000256" key="2">
    <source>
        <dbReference type="ARBA" id="ARBA00006704"/>
    </source>
</evidence>
<dbReference type="EMBL" id="MFJD01000008">
    <property type="protein sequence ID" value="OGG02390.1"/>
    <property type="molecule type" value="Genomic_DNA"/>
</dbReference>
<evidence type="ECO:0000256" key="14">
    <source>
        <dbReference type="HAMAP-Rule" id="MF_01396"/>
    </source>
</evidence>
<name>A0A1F5YQB0_9BACT</name>
<evidence type="ECO:0000256" key="3">
    <source>
        <dbReference type="ARBA" id="ARBA00022448"/>
    </source>
</evidence>
<keyword evidence="6 14" id="KW-0812">Transmembrane</keyword>
<dbReference type="GO" id="GO:0033177">
    <property type="term" value="C:proton-transporting two-sector ATPase complex, proton-transporting domain"/>
    <property type="evidence" value="ECO:0007669"/>
    <property type="project" value="InterPro"/>
</dbReference>
<dbReference type="GO" id="GO:0005886">
    <property type="term" value="C:plasma membrane"/>
    <property type="evidence" value="ECO:0007669"/>
    <property type="project" value="UniProtKB-SubCell"/>
</dbReference>
<dbReference type="GO" id="GO:0008289">
    <property type="term" value="F:lipid binding"/>
    <property type="evidence" value="ECO:0007669"/>
    <property type="project" value="UniProtKB-KW"/>
</dbReference>
<dbReference type="InterPro" id="IPR000454">
    <property type="entry name" value="ATP_synth_F0_csu"/>
</dbReference>
<evidence type="ECO:0000313" key="16">
    <source>
        <dbReference type="EMBL" id="OGG02390.1"/>
    </source>
</evidence>
<comment type="caution">
    <text evidence="16">The sequence shown here is derived from an EMBL/GenBank/DDBJ whole genome shotgun (WGS) entry which is preliminary data.</text>
</comment>
<keyword evidence="11 14" id="KW-0472">Membrane</keyword>